<dbReference type="Proteomes" id="UP000030758">
    <property type="component" value="Unassembled WGS sequence"/>
</dbReference>
<dbReference type="EMBL" id="KL367916">
    <property type="protein sequence ID" value="KFD59470.1"/>
    <property type="molecule type" value="Genomic_DNA"/>
</dbReference>
<accession>A0A085NGE3</accession>
<dbReference type="EMBL" id="KL367504">
    <property type="protein sequence ID" value="KFD68539.1"/>
    <property type="molecule type" value="Genomic_DNA"/>
</dbReference>
<feature type="region of interest" description="Disordered" evidence="1">
    <location>
        <begin position="99"/>
        <end position="123"/>
    </location>
</feature>
<evidence type="ECO:0000256" key="1">
    <source>
        <dbReference type="SAM" id="MobiDB-lite"/>
    </source>
</evidence>
<evidence type="ECO:0000313" key="3">
    <source>
        <dbReference type="EMBL" id="KFD68539.1"/>
    </source>
</evidence>
<protein>
    <submittedName>
        <fullName evidence="3">Uncharacterized protein</fullName>
    </submittedName>
</protein>
<sequence length="329" mass="36413">LHRKSAHASEFEASRPRERKPRWQRFEIEALASLEAGLSGTSNVKAVNLVLKDLLYRRYGLTRNVDMIKGQRRKEAYQALVEEFRRAGEVMAPTLNVVSESVPEGSGDDGPCGSSPQPRSTEASCAQEAVHAFLAEFTAAESVIRVERSLRRLAERALTGETVLDEIASVVLAVFPAHQPSVCVKRARSAEKGKESTRQMKQHRFEELRRLNNNDKKRLAEVVLDDHPAKGHNVPLTDCLEFYRSIFASPLPPDDANVLPKTNAAGSSPVDVLLSLITEEEITTALKKIASRSSPGPDRISLDMVKSVDQSGPSFIQFMAVLPRRSESF</sequence>
<feature type="compositionally biased region" description="Low complexity" evidence="1">
    <location>
        <begin position="103"/>
        <end position="118"/>
    </location>
</feature>
<reference evidence="3" key="1">
    <citation type="journal article" date="2014" name="Nat. Genet.">
        <title>Genome and transcriptome of the porcine whipworm Trichuris suis.</title>
        <authorList>
            <person name="Jex A.R."/>
            <person name="Nejsum P."/>
            <person name="Schwarz E.M."/>
            <person name="Hu L."/>
            <person name="Young N.D."/>
            <person name="Hall R.S."/>
            <person name="Korhonen P.K."/>
            <person name="Liao S."/>
            <person name="Thamsborg S."/>
            <person name="Xia J."/>
            <person name="Xu P."/>
            <person name="Wang S."/>
            <person name="Scheerlinck J.P."/>
            <person name="Hofmann A."/>
            <person name="Sternberg P.W."/>
            <person name="Wang J."/>
            <person name="Gasser R.B."/>
        </authorList>
    </citation>
    <scope>NUCLEOTIDE SEQUENCE [LARGE SCALE GENOMIC DNA]</scope>
    <source>
        <strain evidence="3">DCEP-RM93F</strain>
    </source>
</reference>
<evidence type="ECO:0000313" key="2">
    <source>
        <dbReference type="EMBL" id="KFD59470.1"/>
    </source>
</evidence>
<organism evidence="3">
    <name type="scientific">Trichuris suis</name>
    <name type="common">pig whipworm</name>
    <dbReference type="NCBI Taxonomy" id="68888"/>
    <lineage>
        <taxon>Eukaryota</taxon>
        <taxon>Metazoa</taxon>
        <taxon>Ecdysozoa</taxon>
        <taxon>Nematoda</taxon>
        <taxon>Enoplea</taxon>
        <taxon>Dorylaimia</taxon>
        <taxon>Trichinellida</taxon>
        <taxon>Trichuridae</taxon>
        <taxon>Trichuris</taxon>
    </lineage>
</organism>
<name>A0A085NGE3_9BILA</name>
<feature type="non-terminal residue" evidence="3">
    <location>
        <position position="1"/>
    </location>
</feature>
<dbReference type="AlphaFoldDB" id="A0A085NGE3"/>
<gene>
    <name evidence="3" type="ORF">M514_19365</name>
    <name evidence="2" type="ORF">M514_28352</name>
</gene>
<proteinExistence type="predicted"/>